<protein>
    <recommendedName>
        <fullName evidence="1">VOC domain-containing protein</fullName>
    </recommendedName>
</protein>
<dbReference type="Proteomes" id="UP000541033">
    <property type="component" value="Unassembled WGS sequence"/>
</dbReference>
<dbReference type="InterPro" id="IPR029068">
    <property type="entry name" value="Glyas_Bleomycin-R_OHBP_Dase"/>
</dbReference>
<evidence type="ECO:0000313" key="3">
    <source>
        <dbReference type="Proteomes" id="UP000541033"/>
    </source>
</evidence>
<accession>A0A7X5R309</accession>
<organism evidence="2 3">
    <name type="scientific">Lysinibacter cavernae</name>
    <dbReference type="NCBI Taxonomy" id="1640652"/>
    <lineage>
        <taxon>Bacteria</taxon>
        <taxon>Bacillati</taxon>
        <taxon>Actinomycetota</taxon>
        <taxon>Actinomycetes</taxon>
        <taxon>Micrococcales</taxon>
        <taxon>Microbacteriaceae</taxon>
        <taxon>Lysinibacter</taxon>
    </lineage>
</organism>
<dbReference type="PROSITE" id="PS51819">
    <property type="entry name" value="VOC"/>
    <property type="match status" value="1"/>
</dbReference>
<proteinExistence type="predicted"/>
<dbReference type="AlphaFoldDB" id="A0A7X5R309"/>
<gene>
    <name evidence="2" type="ORF">FHX76_002630</name>
</gene>
<sequence length="115" mass="12652">MSLHLHMITIDSLDPIPLARWWAARLGGEIVAENDGWFVMVKIPGWEQALGFQKVEAVTEGKNKIHLDIATEDPIAEVAAFIREGATKIAVHEMPGFSWTVLADPDGNQFCVGVN</sequence>
<evidence type="ECO:0000313" key="2">
    <source>
        <dbReference type="EMBL" id="NIH54734.1"/>
    </source>
</evidence>
<reference evidence="2 3" key="1">
    <citation type="submission" date="2020-02" db="EMBL/GenBank/DDBJ databases">
        <title>Sequencing the genomes of 1000 actinobacteria strains.</title>
        <authorList>
            <person name="Klenk H.-P."/>
        </authorList>
    </citation>
    <scope>NUCLEOTIDE SEQUENCE [LARGE SCALE GENOMIC DNA]</scope>
    <source>
        <strain evidence="2 3">DSM 27960</strain>
    </source>
</reference>
<name>A0A7X5R309_9MICO</name>
<dbReference type="Gene3D" id="3.10.180.10">
    <property type="entry name" value="2,3-Dihydroxybiphenyl 1,2-Dioxygenase, domain 1"/>
    <property type="match status" value="1"/>
</dbReference>
<dbReference type="InterPro" id="IPR037523">
    <property type="entry name" value="VOC_core"/>
</dbReference>
<dbReference type="RefSeq" id="WP_167151263.1">
    <property type="nucleotide sequence ID" value="NZ_JBHSCM010000002.1"/>
</dbReference>
<keyword evidence="3" id="KW-1185">Reference proteome</keyword>
<dbReference type="PANTHER" id="PTHR35908:SF1">
    <property type="entry name" value="CONSERVED PROTEIN"/>
    <property type="match status" value="1"/>
</dbReference>
<dbReference type="PANTHER" id="PTHR35908">
    <property type="entry name" value="HYPOTHETICAL FUSION PROTEIN"/>
    <property type="match status" value="1"/>
</dbReference>
<dbReference type="CDD" id="cd06587">
    <property type="entry name" value="VOC"/>
    <property type="match status" value="1"/>
</dbReference>
<feature type="domain" description="VOC" evidence="1">
    <location>
        <begin position="4"/>
        <end position="115"/>
    </location>
</feature>
<comment type="caution">
    <text evidence="2">The sequence shown here is derived from an EMBL/GenBank/DDBJ whole genome shotgun (WGS) entry which is preliminary data.</text>
</comment>
<dbReference type="InterPro" id="IPR041581">
    <property type="entry name" value="Glyoxalase_6"/>
</dbReference>
<evidence type="ECO:0000259" key="1">
    <source>
        <dbReference type="PROSITE" id="PS51819"/>
    </source>
</evidence>
<dbReference type="SUPFAM" id="SSF54593">
    <property type="entry name" value="Glyoxalase/Bleomycin resistance protein/Dihydroxybiphenyl dioxygenase"/>
    <property type="match status" value="1"/>
</dbReference>
<dbReference type="Pfam" id="PF18029">
    <property type="entry name" value="Glyoxalase_6"/>
    <property type="match status" value="1"/>
</dbReference>
<dbReference type="EMBL" id="JAAMOX010000002">
    <property type="protein sequence ID" value="NIH54734.1"/>
    <property type="molecule type" value="Genomic_DNA"/>
</dbReference>